<accession>A0A9W6ESL0</accession>
<dbReference type="InterPro" id="IPR036034">
    <property type="entry name" value="PDZ_sf"/>
</dbReference>
<comment type="caution">
    <text evidence="7">The sequence shown here is derived from an EMBL/GenBank/DDBJ whole genome shotgun (WGS) entry which is preliminary data.</text>
</comment>
<dbReference type="Gene3D" id="2.30.42.10">
    <property type="match status" value="1"/>
</dbReference>
<dbReference type="Pfam" id="PF13180">
    <property type="entry name" value="PDZ_2"/>
    <property type="match status" value="1"/>
</dbReference>
<evidence type="ECO:0000259" key="6">
    <source>
        <dbReference type="SMART" id="SM00228"/>
    </source>
</evidence>
<dbReference type="GO" id="GO:0006508">
    <property type="term" value="P:proteolysis"/>
    <property type="evidence" value="ECO:0007669"/>
    <property type="project" value="UniProtKB-KW"/>
</dbReference>
<sequence length="411" mass="42536">MKRQNGLLKIALVALIAGLIGGGGAYYGISYFQNNDIINQATAIPSGSNNGGTAKVSNVKVNVQNQSEKAFQSVKDSVVSVINLKRDSSSENPFASLFGGSSSPSKKGTLEANSEGSGVIYKTSGNAAYIVTNNHVVAGSSALEVIMSNGKRAEAQLVGRDTMTDLAVLKINSSMVNKIATFGNSDNIKVGETALAIGSPLGSSYASSLTQGIISAKHREVQVPSNGSSAGNIANVIQTDAAINPGNSGGPLINLAGQVVGINSMKLASDSEGTSVEGMGFAIPSNEVTKIINQLVKNGKVVRPVLGIEYVDLTNIPSKDQSKVLKLPSSVHTGAVVMKVVQGSAAANAGLKQYDVITSLAGKKITSQAQIRDVLLAQKIGSTIPVTYYENGHVKTAQIKLTKQSSNVNFK</sequence>
<dbReference type="InterPro" id="IPR009003">
    <property type="entry name" value="Peptidase_S1_PA"/>
</dbReference>
<reference evidence="7" key="2">
    <citation type="journal article" date="2023" name="PLoS ONE">
        <title>Philodulcilactobacillus myokoensis gen. nov., sp. nov., a fructophilic, acidophilic, and agar-phobic lactic acid bacterium isolated from fermented vegetable extracts.</title>
        <authorList>
            <person name="Kouya T."/>
            <person name="Ishiyama Y."/>
            <person name="Ohashi S."/>
            <person name="Kumakubo R."/>
            <person name="Yamazaki T."/>
            <person name="Otaki T."/>
        </authorList>
    </citation>
    <scope>NUCLEOTIDE SEQUENCE</scope>
    <source>
        <strain evidence="7">WR16-4</strain>
    </source>
</reference>
<evidence type="ECO:0000256" key="3">
    <source>
        <dbReference type="ARBA" id="ARBA00022801"/>
    </source>
</evidence>
<dbReference type="SMART" id="SM00228">
    <property type="entry name" value="PDZ"/>
    <property type="match status" value="1"/>
</dbReference>
<dbReference type="PANTHER" id="PTHR43343:SF3">
    <property type="entry name" value="PROTEASE DO-LIKE 8, CHLOROPLASTIC"/>
    <property type="match status" value="1"/>
</dbReference>
<dbReference type="GO" id="GO:0004252">
    <property type="term" value="F:serine-type endopeptidase activity"/>
    <property type="evidence" value="ECO:0007669"/>
    <property type="project" value="InterPro"/>
</dbReference>
<dbReference type="InterPro" id="IPR001940">
    <property type="entry name" value="Peptidase_S1C"/>
</dbReference>
<dbReference type="InterPro" id="IPR001478">
    <property type="entry name" value="PDZ"/>
</dbReference>
<dbReference type="AlphaFoldDB" id="A0A9W6ESL0"/>
<dbReference type="EMBL" id="BRPL01000002">
    <property type="protein sequence ID" value="GLB46254.1"/>
    <property type="molecule type" value="Genomic_DNA"/>
</dbReference>
<dbReference type="InterPro" id="IPR051201">
    <property type="entry name" value="Chloro_Bact_Ser_Proteases"/>
</dbReference>
<dbReference type="SUPFAM" id="SSF50494">
    <property type="entry name" value="Trypsin-like serine proteases"/>
    <property type="match status" value="1"/>
</dbReference>
<dbReference type="Pfam" id="PF13365">
    <property type="entry name" value="Trypsin_2"/>
    <property type="match status" value="1"/>
</dbReference>
<keyword evidence="4" id="KW-0720">Serine protease</keyword>
<keyword evidence="3" id="KW-0378">Hydrolase</keyword>
<evidence type="ECO:0000313" key="8">
    <source>
        <dbReference type="Proteomes" id="UP001144204"/>
    </source>
</evidence>
<gene>
    <name evidence="7" type="primary">htrA</name>
    <name evidence="7" type="ORF">WR164_02330</name>
</gene>
<name>A0A9W6ESL0_9LACO</name>
<keyword evidence="5" id="KW-0472">Membrane</keyword>
<dbReference type="SUPFAM" id="SSF50156">
    <property type="entry name" value="PDZ domain-like"/>
    <property type="match status" value="1"/>
</dbReference>
<reference evidence="7" key="1">
    <citation type="submission" date="2022-07" db="EMBL/GenBank/DDBJ databases">
        <authorList>
            <person name="Kouya T."/>
            <person name="Ishiyama Y."/>
        </authorList>
    </citation>
    <scope>NUCLEOTIDE SEQUENCE</scope>
    <source>
        <strain evidence="7">WR16-4</strain>
    </source>
</reference>
<feature type="domain" description="PDZ" evidence="6">
    <location>
        <begin position="304"/>
        <end position="392"/>
    </location>
</feature>
<dbReference type="Gene3D" id="2.40.10.10">
    <property type="entry name" value="Trypsin-like serine proteases"/>
    <property type="match status" value="2"/>
</dbReference>
<dbReference type="PRINTS" id="PR00834">
    <property type="entry name" value="PROTEASES2C"/>
</dbReference>
<dbReference type="FunFam" id="2.40.10.10:FF:000001">
    <property type="entry name" value="Periplasmic serine protease DegS"/>
    <property type="match status" value="1"/>
</dbReference>
<evidence type="ECO:0000256" key="4">
    <source>
        <dbReference type="ARBA" id="ARBA00022825"/>
    </source>
</evidence>
<dbReference type="RefSeq" id="WP_286135712.1">
    <property type="nucleotide sequence ID" value="NZ_BRPL01000002.1"/>
</dbReference>
<dbReference type="Proteomes" id="UP001144204">
    <property type="component" value="Unassembled WGS sequence"/>
</dbReference>
<dbReference type="InterPro" id="IPR043504">
    <property type="entry name" value="Peptidase_S1_PA_chymotrypsin"/>
</dbReference>
<proteinExistence type="inferred from homology"/>
<evidence type="ECO:0000256" key="5">
    <source>
        <dbReference type="SAM" id="Phobius"/>
    </source>
</evidence>
<evidence type="ECO:0000256" key="2">
    <source>
        <dbReference type="ARBA" id="ARBA00022670"/>
    </source>
</evidence>
<keyword evidence="2 7" id="KW-0645">Protease</keyword>
<dbReference type="PANTHER" id="PTHR43343">
    <property type="entry name" value="PEPTIDASE S12"/>
    <property type="match status" value="1"/>
</dbReference>
<feature type="transmembrane region" description="Helical" evidence="5">
    <location>
        <begin position="7"/>
        <end position="29"/>
    </location>
</feature>
<comment type="similarity">
    <text evidence="1">Belongs to the peptidase S1C family.</text>
</comment>
<protein>
    <submittedName>
        <fullName evidence="7">Serine protease</fullName>
    </submittedName>
</protein>
<keyword evidence="5" id="KW-1133">Transmembrane helix</keyword>
<keyword evidence="5" id="KW-0812">Transmembrane</keyword>
<organism evidence="7 8">
    <name type="scientific">Philodulcilactobacillus myokoensis</name>
    <dbReference type="NCBI Taxonomy" id="2929573"/>
    <lineage>
        <taxon>Bacteria</taxon>
        <taxon>Bacillati</taxon>
        <taxon>Bacillota</taxon>
        <taxon>Bacilli</taxon>
        <taxon>Lactobacillales</taxon>
        <taxon>Lactobacillaceae</taxon>
        <taxon>Philodulcilactobacillus</taxon>
    </lineage>
</organism>
<evidence type="ECO:0000313" key="7">
    <source>
        <dbReference type="EMBL" id="GLB46254.1"/>
    </source>
</evidence>
<keyword evidence="8" id="KW-1185">Reference proteome</keyword>
<evidence type="ECO:0000256" key="1">
    <source>
        <dbReference type="ARBA" id="ARBA00010541"/>
    </source>
</evidence>